<keyword evidence="9" id="KW-0175">Coiled coil</keyword>
<reference evidence="12 13" key="1">
    <citation type="journal article" date="2007" name="Nature">
        <title>Genome of the marsupial Monodelphis domestica reveals innovation in non-coding sequences.</title>
        <authorList>
            <person name="Mikkelsen T.S."/>
            <person name="Wakefield M.J."/>
            <person name="Aken B."/>
            <person name="Amemiya C.T."/>
            <person name="Chang J.L."/>
            <person name="Duke S."/>
            <person name="Garber M."/>
            <person name="Gentles A.J."/>
            <person name="Goodstadt L."/>
            <person name="Heger A."/>
            <person name="Jurka J."/>
            <person name="Kamal M."/>
            <person name="Mauceli E."/>
            <person name="Searle S.M."/>
            <person name="Sharpe T."/>
            <person name="Baker M.L."/>
            <person name="Batzer M.A."/>
            <person name="Benos P.V."/>
            <person name="Belov K."/>
            <person name="Clamp M."/>
            <person name="Cook A."/>
            <person name="Cuff J."/>
            <person name="Das R."/>
            <person name="Davidow L."/>
            <person name="Deakin J.E."/>
            <person name="Fazzari M.J."/>
            <person name="Glass J.L."/>
            <person name="Grabherr M."/>
            <person name="Greally J.M."/>
            <person name="Gu W."/>
            <person name="Hore T.A."/>
            <person name="Huttley G.A."/>
            <person name="Kleber M."/>
            <person name="Jirtle R.L."/>
            <person name="Koina E."/>
            <person name="Lee J.T."/>
            <person name="Mahony S."/>
            <person name="Marra M.A."/>
            <person name="Miller R.D."/>
            <person name="Nicholls R.D."/>
            <person name="Oda M."/>
            <person name="Papenfuss A.T."/>
            <person name="Parra Z.E."/>
            <person name="Pollock D.D."/>
            <person name="Ray D.A."/>
            <person name="Schein J.E."/>
            <person name="Speed T.P."/>
            <person name="Thompson K."/>
            <person name="VandeBerg J.L."/>
            <person name="Wade C.M."/>
            <person name="Walker J.A."/>
            <person name="Waters P.D."/>
            <person name="Webber C."/>
            <person name="Weidman J.R."/>
            <person name="Xie X."/>
            <person name="Zody M.C."/>
            <person name="Baldwin J."/>
            <person name="Abdouelleil A."/>
            <person name="Abdulkadir J."/>
            <person name="Abebe A."/>
            <person name="Abera B."/>
            <person name="Abreu J."/>
            <person name="Acer S.C."/>
            <person name="Aftuck L."/>
            <person name="Alexander A."/>
            <person name="An P."/>
            <person name="Anderson E."/>
            <person name="Anderson S."/>
            <person name="Arachi H."/>
            <person name="Azer M."/>
            <person name="Bachantsang P."/>
            <person name="Barry A."/>
            <person name="Bayul T."/>
            <person name="Berlin A."/>
            <person name="Bessette D."/>
            <person name="Bloom T."/>
            <person name="Bloom T."/>
            <person name="Boguslavskiy L."/>
            <person name="Bonnet C."/>
            <person name="Boukhgalter B."/>
            <person name="Bourzgui I."/>
            <person name="Brown A."/>
            <person name="Cahill P."/>
            <person name="Channer S."/>
            <person name="Cheshatsang Y."/>
            <person name="Chuda L."/>
            <person name="Citroen M."/>
            <person name="Collymore A."/>
            <person name="Cooke P."/>
            <person name="Costello M."/>
            <person name="D'Aco K."/>
            <person name="Daza R."/>
            <person name="De Haan G."/>
            <person name="DeGray S."/>
            <person name="DeMaso C."/>
            <person name="Dhargay N."/>
            <person name="Dooley K."/>
            <person name="Dooley E."/>
            <person name="Doricent M."/>
            <person name="Dorje P."/>
            <person name="Dorjee K."/>
            <person name="Dupes A."/>
            <person name="Elong R."/>
            <person name="Falk J."/>
            <person name="Farina A."/>
            <person name="Faro S."/>
            <person name="Ferguson D."/>
            <person name="Fisher S."/>
            <person name="Foley C.D."/>
            <person name="Franke A."/>
            <person name="Friedrich D."/>
            <person name="Gadbois L."/>
            <person name="Gearin G."/>
            <person name="Gearin C.R."/>
            <person name="Giannoukos G."/>
            <person name="Goode T."/>
            <person name="Graham J."/>
            <person name="Grandbois E."/>
            <person name="Grewal S."/>
            <person name="Gyaltsen K."/>
            <person name="Hafez N."/>
            <person name="Hagos B."/>
            <person name="Hall J."/>
            <person name="Henson C."/>
            <person name="Hollinger A."/>
            <person name="Honan T."/>
            <person name="Huard M.D."/>
            <person name="Hughes L."/>
            <person name="Hurhula B."/>
            <person name="Husby M.E."/>
            <person name="Kamat A."/>
            <person name="Kanga B."/>
            <person name="Kashin S."/>
            <person name="Khazanovich D."/>
            <person name="Kisner P."/>
            <person name="Lance K."/>
            <person name="Lara M."/>
            <person name="Lee W."/>
            <person name="Lennon N."/>
            <person name="Letendre F."/>
            <person name="LeVine R."/>
            <person name="Lipovsky A."/>
            <person name="Liu X."/>
            <person name="Liu J."/>
            <person name="Liu S."/>
            <person name="Lokyitsang T."/>
            <person name="Lokyitsang Y."/>
            <person name="Lubonja R."/>
            <person name="Lui A."/>
            <person name="MacDonald P."/>
            <person name="Magnisalis V."/>
            <person name="Maru K."/>
            <person name="Matthews C."/>
            <person name="McCusker W."/>
            <person name="McDonough S."/>
            <person name="Mehta T."/>
            <person name="Meldrim J."/>
            <person name="Meneus L."/>
            <person name="Mihai O."/>
            <person name="Mihalev A."/>
            <person name="Mihova T."/>
            <person name="Mittelman R."/>
            <person name="Mlenga V."/>
            <person name="Montmayeur A."/>
            <person name="Mulrain L."/>
            <person name="Navidi A."/>
            <person name="Naylor J."/>
            <person name="Negash T."/>
            <person name="Nguyen T."/>
            <person name="Nguyen N."/>
            <person name="Nicol R."/>
            <person name="Norbu C."/>
            <person name="Norbu N."/>
            <person name="Novod N."/>
            <person name="O'Neill B."/>
            <person name="Osman S."/>
            <person name="Markiewicz E."/>
            <person name="Oyono O.L."/>
            <person name="Patti C."/>
            <person name="Phunkhang P."/>
            <person name="Pierre F."/>
            <person name="Priest M."/>
            <person name="Raghuraman S."/>
            <person name="Rege F."/>
            <person name="Reyes R."/>
            <person name="Rise C."/>
            <person name="Rogov P."/>
            <person name="Ross K."/>
            <person name="Ryan E."/>
            <person name="Settipalli S."/>
            <person name="Shea T."/>
            <person name="Sherpa N."/>
            <person name="Shi L."/>
            <person name="Shih D."/>
            <person name="Sparrow T."/>
            <person name="Spaulding J."/>
            <person name="Stalker J."/>
            <person name="Stange-Thomann N."/>
            <person name="Stavropoulos S."/>
            <person name="Stone C."/>
            <person name="Strader C."/>
            <person name="Tesfaye S."/>
            <person name="Thomson T."/>
            <person name="Thoulutsang Y."/>
            <person name="Thoulutsang D."/>
            <person name="Topham K."/>
            <person name="Topping I."/>
            <person name="Tsamla T."/>
            <person name="Vassiliev H."/>
            <person name="Vo A."/>
            <person name="Wangchuk T."/>
            <person name="Wangdi T."/>
            <person name="Weiand M."/>
            <person name="Wilkinson J."/>
            <person name="Wilson A."/>
            <person name="Yadav S."/>
            <person name="Young G."/>
            <person name="Yu Q."/>
            <person name="Zembek L."/>
            <person name="Zhong D."/>
            <person name="Zimmer A."/>
            <person name="Zwirko Z."/>
            <person name="Jaffe D.B."/>
            <person name="Alvarez P."/>
            <person name="Brockman W."/>
            <person name="Butler J."/>
            <person name="Chin C."/>
            <person name="Gnerre S."/>
            <person name="MacCallum I."/>
            <person name="Graves J.A."/>
            <person name="Ponting C.P."/>
            <person name="Breen M."/>
            <person name="Samollow P.B."/>
            <person name="Lander E.S."/>
            <person name="Lindblad-Toh K."/>
        </authorList>
    </citation>
    <scope>NUCLEOTIDE SEQUENCE [LARGE SCALE GENOMIC DNA]</scope>
</reference>
<keyword evidence="7" id="KW-0804">Transcription</keyword>
<dbReference type="PROSITE" id="PS50888">
    <property type="entry name" value="BHLH"/>
    <property type="match status" value="1"/>
</dbReference>
<dbReference type="GO" id="GO:0045785">
    <property type="term" value="P:positive regulation of cell adhesion"/>
    <property type="evidence" value="ECO:0007669"/>
    <property type="project" value="Ensembl"/>
</dbReference>
<dbReference type="GO" id="GO:0007040">
    <property type="term" value="P:lysosome organization"/>
    <property type="evidence" value="ECO:0007669"/>
    <property type="project" value="Ensembl"/>
</dbReference>
<dbReference type="PANTHER" id="PTHR45776:SF3">
    <property type="entry name" value="TRANSCRIPTION FACTOR E3"/>
    <property type="match status" value="1"/>
</dbReference>
<keyword evidence="13" id="KW-1185">Reference proteome</keyword>
<feature type="region of interest" description="Disordered" evidence="10">
    <location>
        <begin position="193"/>
        <end position="231"/>
    </location>
</feature>
<keyword evidence="5" id="KW-0238">DNA-binding</keyword>
<dbReference type="FunCoup" id="A0A5F8GMJ1">
    <property type="interactions" value="3113"/>
</dbReference>
<dbReference type="GO" id="GO:0005765">
    <property type="term" value="C:lysosomal membrane"/>
    <property type="evidence" value="ECO:0007669"/>
    <property type="project" value="Ensembl"/>
</dbReference>
<evidence type="ECO:0000256" key="2">
    <source>
        <dbReference type="ARBA" id="ARBA00004496"/>
    </source>
</evidence>
<dbReference type="GO" id="GO:0005634">
    <property type="term" value="C:nucleus"/>
    <property type="evidence" value="ECO:0000318"/>
    <property type="project" value="GO_Central"/>
</dbReference>
<dbReference type="Gene3D" id="4.10.280.10">
    <property type="entry name" value="Helix-loop-helix DNA-binding domain"/>
    <property type="match status" value="1"/>
</dbReference>
<dbReference type="InterPro" id="IPR036638">
    <property type="entry name" value="HLH_DNA-bd_sf"/>
</dbReference>
<dbReference type="GO" id="GO:0001228">
    <property type="term" value="F:DNA-binding transcription activator activity, RNA polymerase II-specific"/>
    <property type="evidence" value="ECO:0007669"/>
    <property type="project" value="Ensembl"/>
</dbReference>
<dbReference type="PANTHER" id="PTHR45776">
    <property type="entry name" value="MIP04163P"/>
    <property type="match status" value="1"/>
</dbReference>
<evidence type="ECO:0000256" key="1">
    <source>
        <dbReference type="ARBA" id="ARBA00004123"/>
    </source>
</evidence>
<reference evidence="12" key="3">
    <citation type="submission" date="2025-09" db="UniProtKB">
        <authorList>
            <consortium name="Ensembl"/>
        </authorList>
    </citation>
    <scope>IDENTIFICATION</scope>
</reference>
<dbReference type="InterPro" id="IPR031867">
    <property type="entry name" value="MiT/TFE_N"/>
</dbReference>
<evidence type="ECO:0000256" key="10">
    <source>
        <dbReference type="SAM" id="MobiDB-lite"/>
    </source>
</evidence>
<dbReference type="Bgee" id="ENSMODG00000009925">
    <property type="expression patterns" value="Expressed in extraembryonic membrane and 18 other cell types or tissues"/>
</dbReference>
<protein>
    <submittedName>
        <fullName evidence="12">Transcription factor binding to IGHM enhancer 3</fullName>
    </submittedName>
</protein>
<keyword evidence="4" id="KW-0805">Transcription regulation</keyword>
<dbReference type="GO" id="GO:0000978">
    <property type="term" value="F:RNA polymerase II cis-regulatory region sequence-specific DNA binding"/>
    <property type="evidence" value="ECO:0000318"/>
    <property type="project" value="GO_Central"/>
</dbReference>
<dbReference type="Pfam" id="PF00010">
    <property type="entry name" value="HLH"/>
    <property type="match status" value="1"/>
</dbReference>
<dbReference type="InterPro" id="IPR021802">
    <property type="entry name" value="MiT/TFE_C"/>
</dbReference>
<evidence type="ECO:0000313" key="12">
    <source>
        <dbReference type="Ensembl" id="ENSMODP00000048366.1"/>
    </source>
</evidence>
<dbReference type="Ensembl" id="ENSMODT00000080353.1">
    <property type="protein sequence ID" value="ENSMODP00000048366.1"/>
    <property type="gene ID" value="ENSMODG00000009925.4"/>
</dbReference>
<evidence type="ECO:0000256" key="9">
    <source>
        <dbReference type="SAM" id="Coils"/>
    </source>
</evidence>
<comment type="similarity">
    <text evidence="3">Belongs to the MiT/TFE family.</text>
</comment>
<dbReference type="FunFam" id="4.10.280.10:FF:000003">
    <property type="entry name" value="microphthalmia-associated transcription factor isoform X1"/>
    <property type="match status" value="1"/>
</dbReference>
<dbReference type="STRING" id="13616.ENSMODP00000048366"/>
<feature type="coiled-coil region" evidence="9">
    <location>
        <begin position="470"/>
        <end position="511"/>
    </location>
</feature>
<dbReference type="SUPFAM" id="SSF47459">
    <property type="entry name" value="HLH, helix-loop-helix DNA-binding domain"/>
    <property type="match status" value="1"/>
</dbReference>
<feature type="region of interest" description="Disordered" evidence="10">
    <location>
        <begin position="518"/>
        <end position="541"/>
    </location>
</feature>
<dbReference type="GO" id="GO:0005829">
    <property type="term" value="C:cytosol"/>
    <property type="evidence" value="ECO:0007669"/>
    <property type="project" value="Ensembl"/>
</dbReference>
<evidence type="ECO:0000256" key="6">
    <source>
        <dbReference type="ARBA" id="ARBA00023159"/>
    </source>
</evidence>
<feature type="compositionally biased region" description="Basic and acidic residues" evidence="10">
    <location>
        <begin position="200"/>
        <end position="209"/>
    </location>
</feature>
<gene>
    <name evidence="12" type="primary">TFE3</name>
</gene>
<accession>A0A5F8GMJ1</accession>
<dbReference type="GO" id="GO:0006357">
    <property type="term" value="P:regulation of transcription by RNA polymerase II"/>
    <property type="evidence" value="ECO:0000318"/>
    <property type="project" value="GO_Central"/>
</dbReference>
<evidence type="ECO:0000256" key="4">
    <source>
        <dbReference type="ARBA" id="ARBA00023015"/>
    </source>
</evidence>
<dbReference type="SMART" id="SM00353">
    <property type="entry name" value="HLH"/>
    <property type="match status" value="1"/>
</dbReference>
<dbReference type="GO" id="GO:0046983">
    <property type="term" value="F:protein dimerization activity"/>
    <property type="evidence" value="ECO:0007669"/>
    <property type="project" value="InterPro"/>
</dbReference>
<comment type="subcellular location">
    <subcellularLocation>
        <location evidence="2">Cytoplasm</location>
    </subcellularLocation>
    <subcellularLocation>
        <location evidence="1">Nucleus</location>
    </subcellularLocation>
</comment>
<evidence type="ECO:0000313" key="13">
    <source>
        <dbReference type="Proteomes" id="UP000002280"/>
    </source>
</evidence>
<dbReference type="GO" id="GO:0000981">
    <property type="term" value="F:DNA-binding transcription factor activity, RNA polymerase II-specific"/>
    <property type="evidence" value="ECO:0000318"/>
    <property type="project" value="GO_Central"/>
</dbReference>
<dbReference type="AlphaFoldDB" id="A0A5F8GMJ1"/>
<dbReference type="Proteomes" id="UP000002280">
    <property type="component" value="Chromosome X"/>
</dbReference>
<sequence>MMGGGEGGLDGDLMMPPLPPISTCSHSLNSLLPESGIVADIELENALSLTPESFYELKSQPLQSRYQGAHSSCYVISDLSLLFPMPGPLFPDFGPPGVQPPPLLSVPPGAQKKNVLSHLCSGDDWEISVPLVPVSFLLPNSMGSPKSACLPPLWSSCFLYSLPSQAAPAASSQPPASSSLVMSSRILLRQQLMRAQAQEQEQRERRERAASGPFPSGPAPPASPAISVVLGAGPGGSPGAVGLTRPASAQVPVEVLKVQTHLENPTRYHLQQARRQQVKQYLSTTLGPKLASQALTPPPLPPPPPAEGTSAERSQPAAGSAPNSPMALLNIGSSSEKEIDDVIDEIISLESSYNDEMLGYLPGGPGGLQLPSTLPVSGNLLDVYSGPSAVTPAVPVSNSCPAELTSIKQEISENEAKALLKERQKKDNHNLIERRRRFNINDRIKELGTLIPKSNDPEIRLNKGTILKASVDYIRKLQKEQQRAKDLENRQRVLEQANRSLQLRVQELELQAQIHGLPLSPAPKADPSECSGPPPLPPPPEALLDLHFPGDPLGELGEDPFQLGLEDILMEEEEAAAAGALGPSPGGGLSPLRAATDPLLSSVSPAQSKGSSSRRSSFSMEEES</sequence>
<feature type="compositionally biased region" description="Pro residues" evidence="10">
    <location>
        <begin position="532"/>
        <end position="541"/>
    </location>
</feature>
<feature type="region of interest" description="Disordered" evidence="10">
    <location>
        <begin position="290"/>
        <end position="329"/>
    </location>
</feature>
<keyword evidence="8" id="KW-0539">Nucleus</keyword>
<evidence type="ECO:0000256" key="7">
    <source>
        <dbReference type="ARBA" id="ARBA00023163"/>
    </source>
</evidence>
<organism evidence="12 13">
    <name type="scientific">Monodelphis domestica</name>
    <name type="common">Gray short-tailed opossum</name>
    <dbReference type="NCBI Taxonomy" id="13616"/>
    <lineage>
        <taxon>Eukaryota</taxon>
        <taxon>Metazoa</taxon>
        <taxon>Chordata</taxon>
        <taxon>Craniata</taxon>
        <taxon>Vertebrata</taxon>
        <taxon>Euteleostomi</taxon>
        <taxon>Mammalia</taxon>
        <taxon>Metatheria</taxon>
        <taxon>Didelphimorphia</taxon>
        <taxon>Didelphidae</taxon>
        <taxon>Monodelphis</taxon>
    </lineage>
</organism>
<feature type="compositionally biased region" description="Pro residues" evidence="10">
    <location>
        <begin position="296"/>
        <end position="306"/>
    </location>
</feature>
<feature type="region of interest" description="Disordered" evidence="10">
    <location>
        <begin position="574"/>
        <end position="624"/>
    </location>
</feature>
<dbReference type="Pfam" id="PF15951">
    <property type="entry name" value="MITF_TFEB_C_3_N"/>
    <property type="match status" value="1"/>
</dbReference>
<dbReference type="CDD" id="cd18926">
    <property type="entry name" value="bHLHzip_MITF"/>
    <property type="match status" value="1"/>
</dbReference>
<dbReference type="InterPro" id="IPR011598">
    <property type="entry name" value="bHLH_dom"/>
</dbReference>
<proteinExistence type="inferred from homology"/>
<keyword evidence="6" id="KW-0010">Activator</keyword>
<evidence type="ECO:0000256" key="3">
    <source>
        <dbReference type="ARBA" id="ARBA00008289"/>
    </source>
</evidence>
<dbReference type="GeneTree" id="ENSGT00940000157503"/>
<feature type="domain" description="BHLH" evidence="11">
    <location>
        <begin position="424"/>
        <end position="477"/>
    </location>
</feature>
<name>A0A5F8GMJ1_MONDO</name>
<dbReference type="Pfam" id="PF11851">
    <property type="entry name" value="DUF3371"/>
    <property type="match status" value="1"/>
</dbReference>
<evidence type="ECO:0000256" key="5">
    <source>
        <dbReference type="ARBA" id="ARBA00023125"/>
    </source>
</evidence>
<dbReference type="InParanoid" id="A0A5F8GMJ1"/>
<reference evidence="12" key="2">
    <citation type="submission" date="2025-08" db="UniProtKB">
        <authorList>
            <consortium name="Ensembl"/>
        </authorList>
    </citation>
    <scope>IDENTIFICATION</scope>
</reference>
<evidence type="ECO:0000259" key="11">
    <source>
        <dbReference type="PROSITE" id="PS50888"/>
    </source>
</evidence>
<dbReference type="GO" id="GO:0005654">
    <property type="term" value="C:nucleoplasm"/>
    <property type="evidence" value="ECO:0007669"/>
    <property type="project" value="Ensembl"/>
</dbReference>
<evidence type="ECO:0000256" key="8">
    <source>
        <dbReference type="ARBA" id="ARBA00023242"/>
    </source>
</evidence>
<feature type="compositionally biased region" description="Low complexity" evidence="10">
    <location>
        <begin position="604"/>
        <end position="624"/>
    </location>
</feature>